<reference evidence="2" key="1">
    <citation type="submission" date="2024-07" db="EMBL/GenBank/DDBJ databases">
        <authorList>
            <person name="Kim Y.J."/>
            <person name="Jeong J.Y."/>
        </authorList>
    </citation>
    <scope>NUCLEOTIDE SEQUENCE</scope>
    <source>
        <strain evidence="2">GIHE-MW2</strain>
    </source>
</reference>
<gene>
    <name evidence="2" type="ORF">ABWT76_000073</name>
</gene>
<dbReference type="RefSeq" id="WP_054469742.1">
    <property type="nucleotide sequence ID" value="NZ_CP159837.1"/>
</dbReference>
<evidence type="ECO:0000313" key="2">
    <source>
        <dbReference type="EMBL" id="XCM37322.1"/>
    </source>
</evidence>
<accession>A0AAU8JFN1</accession>
<sequence length="470" mass="52683">MLANLTLKSRIFLSYLVYLVFLSIPGAIAPAYFYLNAQKFAHQTPEISQNLLANQLSEAKIKLQESILGYVSTKDQVFLESYDVNLRQLNNAIAVWEQRKTDMPLESANSGQKILLLAKELNDLNQYILASIASGKTDQAIRAIGADESRQIWLALTAEIERVRMAEIHAESLKIQAVNTSMRQLVFLGALATLIFSLLAIALGLVMADRILGKAKQLLEPIVKSSGAIVQEMNDHQQSGQNQAQILSLTTPQLQELREFCQLSRENSTSIDRDFAELSIHLSEVRSQLQQIKSLREISDRLVDYSKKLSLNISLKIGHKYTENYRMFLFLNTELKNITNYAQKLDRTLNQIVGESANLASNISFYAPSWGGNNQYPISPDLISHDGFTSPSELSDRLLILCEQIKIQISQLALSSQQQAANSEQLLDSKEQLEEIGMTMACGIAETTIQIQKLHQLAWHLKSFLGDRAV</sequence>
<feature type="transmembrane region" description="Helical" evidence="1">
    <location>
        <begin position="185"/>
        <end position="208"/>
    </location>
</feature>
<proteinExistence type="predicted"/>
<dbReference type="AlphaFoldDB" id="A0AAU8JFN1"/>
<dbReference type="EMBL" id="CP159837">
    <property type="protein sequence ID" value="XCM37322.1"/>
    <property type="molecule type" value="Genomic_DNA"/>
</dbReference>
<name>A0AAU8JFN1_9CYAN</name>
<feature type="transmembrane region" description="Helical" evidence="1">
    <location>
        <begin position="12"/>
        <end position="35"/>
    </location>
</feature>
<evidence type="ECO:0000256" key="1">
    <source>
        <dbReference type="SAM" id="Phobius"/>
    </source>
</evidence>
<keyword evidence="1" id="KW-1133">Transmembrane helix</keyword>
<protein>
    <submittedName>
        <fullName evidence="2">Uncharacterized protein</fullName>
    </submittedName>
</protein>
<keyword evidence="1" id="KW-0812">Transmembrane</keyword>
<organism evidence="2">
    <name type="scientific">Planktothricoides raciborskii GIHE-MW2</name>
    <dbReference type="NCBI Taxonomy" id="2792601"/>
    <lineage>
        <taxon>Bacteria</taxon>
        <taxon>Bacillati</taxon>
        <taxon>Cyanobacteriota</taxon>
        <taxon>Cyanophyceae</taxon>
        <taxon>Oscillatoriophycideae</taxon>
        <taxon>Oscillatoriales</taxon>
        <taxon>Oscillatoriaceae</taxon>
        <taxon>Planktothricoides</taxon>
    </lineage>
</organism>
<keyword evidence="1" id="KW-0472">Membrane</keyword>